<proteinExistence type="predicted"/>
<sequence length="741" mass="84037">MSIVGISPSDILNGIGLAIQIQRTWFDRANRADSLYREFGDDIRHLSGNLEALKLAFETGYRLSVHDGRYYDPLQDALDKDRRALVGNFEATLVDCEKLLKKNVAVSREGLSFVRNSYWHISVKPTVDALRERIKFHMIKMEFVLEPLRHGLLKDISMSINLIMATMGDLHAFLIQGTPASQLRLPPIPPGLQQRFEVAFSSNQPKSFSDGSDRVIELMFDALHRTFMQSTFSYHGPLSGIQTSQQYLNLIKAQFLSEKLREARGLSERYYYDRSARLIELKIRLEFRRDNIERYREEELEVLEQGLFEIWIAHEESDSPVANVGVEVGAPSEEILVLPVIHEDGRSLQNLAVVRQNQSEVDFLLVKRTLATATSGPRTDNYPMNIHHYRYIPWYAIPTDEAASTKVEVRNTMSIHSSFFTFKDNSDVLKFQHAVMGYHVICDKTSVAWKFHSKDCGQNLIKSQNRIQLWRGKRLSARKRAEDASASDPTATMPISSRSNDTIQSPPSAQTDKPPATPTIASSVISEAESTGNERITVIKALTAPVLFIFTMLDKKYTFIHIELTPQHRLSYQSCSCDDKKPHSCASVAIRYTRKQKNLKFPFRIHSVEPSQVANFDLALFASQQHPGFSRLKSKETGYLNLDFTSSAERIHFARCFNNLLEDHRAKYNAIEQHRAQRKHQSGLSGEGEFDRSSGSWRSASFSSIGSSSTRVHSPTSPAPRLDPVPNLPELSLPYREGISP</sequence>
<gene>
    <name evidence="2" type="ORF">EPUS_03030</name>
</gene>
<feature type="compositionally biased region" description="Pro residues" evidence="1">
    <location>
        <begin position="717"/>
        <end position="727"/>
    </location>
</feature>
<feature type="compositionally biased region" description="Polar residues" evidence="1">
    <location>
        <begin position="487"/>
        <end position="511"/>
    </location>
</feature>
<dbReference type="HOGENOM" id="CLU_018991_0_0_1"/>
<keyword evidence="3" id="KW-1185">Reference proteome</keyword>
<reference evidence="3" key="1">
    <citation type="journal article" date="2014" name="BMC Genomics">
        <title>Genome characteristics reveal the impact of lichenization on lichen-forming fungus Endocarpon pusillum Hedwig (Verrucariales, Ascomycota).</title>
        <authorList>
            <person name="Wang Y.-Y."/>
            <person name="Liu B."/>
            <person name="Zhang X.-Y."/>
            <person name="Zhou Q.-M."/>
            <person name="Zhang T."/>
            <person name="Li H."/>
            <person name="Yu Y.-F."/>
            <person name="Zhang X.-L."/>
            <person name="Hao X.-Y."/>
            <person name="Wang M."/>
            <person name="Wang L."/>
            <person name="Wei J.-C."/>
        </authorList>
    </citation>
    <scope>NUCLEOTIDE SEQUENCE [LARGE SCALE GENOMIC DNA]</scope>
    <source>
        <strain evidence="3">Z07020 / HMAS-L-300199</strain>
    </source>
</reference>
<organism evidence="2 3">
    <name type="scientific">Endocarpon pusillum (strain Z07020 / HMAS-L-300199)</name>
    <name type="common">Lichen-forming fungus</name>
    <dbReference type="NCBI Taxonomy" id="1263415"/>
    <lineage>
        <taxon>Eukaryota</taxon>
        <taxon>Fungi</taxon>
        <taxon>Dikarya</taxon>
        <taxon>Ascomycota</taxon>
        <taxon>Pezizomycotina</taxon>
        <taxon>Eurotiomycetes</taxon>
        <taxon>Chaetothyriomycetidae</taxon>
        <taxon>Verrucariales</taxon>
        <taxon>Verrucariaceae</taxon>
        <taxon>Endocarpon</taxon>
    </lineage>
</organism>
<evidence type="ECO:0000256" key="1">
    <source>
        <dbReference type="SAM" id="MobiDB-lite"/>
    </source>
</evidence>
<dbReference type="EMBL" id="KE720972">
    <property type="protein sequence ID" value="ERF73189.1"/>
    <property type="molecule type" value="Genomic_DNA"/>
</dbReference>
<dbReference type="GeneID" id="19238078"/>
<name>U1HV37_ENDPU</name>
<accession>U1HV37</accession>
<evidence type="ECO:0000313" key="3">
    <source>
        <dbReference type="Proteomes" id="UP000019373"/>
    </source>
</evidence>
<dbReference type="Proteomes" id="UP000019373">
    <property type="component" value="Unassembled WGS sequence"/>
</dbReference>
<feature type="region of interest" description="Disordered" evidence="1">
    <location>
        <begin position="478"/>
        <end position="519"/>
    </location>
</feature>
<protein>
    <submittedName>
        <fullName evidence="2">Uncharacterized protein</fullName>
    </submittedName>
</protein>
<feature type="compositionally biased region" description="Low complexity" evidence="1">
    <location>
        <begin position="693"/>
        <end position="709"/>
    </location>
</feature>
<dbReference type="eggNOG" id="ENOG502RH1M">
    <property type="taxonomic scope" value="Eukaryota"/>
</dbReference>
<dbReference type="OrthoDB" id="4111897at2759"/>
<dbReference type="AlphaFoldDB" id="U1HV37"/>
<evidence type="ECO:0000313" key="2">
    <source>
        <dbReference type="EMBL" id="ERF73189.1"/>
    </source>
</evidence>
<dbReference type="OMA" id="YEVSHDQ"/>
<dbReference type="RefSeq" id="XP_007801163.1">
    <property type="nucleotide sequence ID" value="XM_007802972.1"/>
</dbReference>
<feature type="region of interest" description="Disordered" evidence="1">
    <location>
        <begin position="673"/>
        <end position="741"/>
    </location>
</feature>